<dbReference type="InterPro" id="IPR001320">
    <property type="entry name" value="Iontro_rcpt_C"/>
</dbReference>
<dbReference type="GO" id="GO:0015276">
    <property type="term" value="F:ligand-gated monoatomic ion channel activity"/>
    <property type="evidence" value="ECO:0007669"/>
    <property type="project" value="InterPro"/>
</dbReference>
<dbReference type="Pfam" id="PF00497">
    <property type="entry name" value="SBP_bac_3"/>
    <property type="match status" value="1"/>
</dbReference>
<dbReference type="PANTHER" id="PTHR35936">
    <property type="entry name" value="MEMBRANE-BOUND LYTIC MUREIN TRANSGLYCOSYLASE F"/>
    <property type="match status" value="1"/>
</dbReference>
<evidence type="ECO:0000313" key="7">
    <source>
        <dbReference type="EMBL" id="AZR72041.1"/>
    </source>
</evidence>
<keyword evidence="8" id="KW-1185">Reference proteome</keyword>
<feature type="domain" description="Solute-binding protein family 3/N-terminal" evidence="5">
    <location>
        <begin position="30"/>
        <end position="250"/>
    </location>
</feature>
<reference evidence="7 8" key="1">
    <citation type="submission" date="2016-07" db="EMBL/GenBank/DDBJ databases">
        <title>Genome and transcriptome analysis of iron-reducing fermentative bacteria Anoxybacter fermentans.</title>
        <authorList>
            <person name="Zeng X."/>
            <person name="Shao Z."/>
        </authorList>
    </citation>
    <scope>NUCLEOTIDE SEQUENCE [LARGE SCALE GENOMIC DNA]</scope>
    <source>
        <strain evidence="7 8">DY22613</strain>
    </source>
</reference>
<evidence type="ECO:0000256" key="1">
    <source>
        <dbReference type="ARBA" id="ARBA00004196"/>
    </source>
</evidence>
<dbReference type="OrthoDB" id="9774451at2"/>
<evidence type="ECO:0000256" key="2">
    <source>
        <dbReference type="ARBA" id="ARBA00010333"/>
    </source>
</evidence>
<protein>
    <recommendedName>
        <fullName evidence="9">Glutamine ABC transporter substrate-binding protein</fullName>
    </recommendedName>
</protein>
<dbReference type="RefSeq" id="WP_127015369.1">
    <property type="nucleotide sequence ID" value="NZ_CP016379.1"/>
</dbReference>
<dbReference type="SMART" id="SM00062">
    <property type="entry name" value="PBPb"/>
    <property type="match status" value="1"/>
</dbReference>
<dbReference type="CDD" id="cd13624">
    <property type="entry name" value="PBP2_Arg_Lys_His"/>
    <property type="match status" value="1"/>
</dbReference>
<proteinExistence type="inferred from homology"/>
<comment type="similarity">
    <text evidence="2 4">Belongs to the bacterial solute-binding protein 3 family.</text>
</comment>
<accession>A0A3S9SUR3</accession>
<evidence type="ECO:0000256" key="4">
    <source>
        <dbReference type="RuleBase" id="RU003744"/>
    </source>
</evidence>
<evidence type="ECO:0000259" key="6">
    <source>
        <dbReference type="SMART" id="SM00079"/>
    </source>
</evidence>
<dbReference type="GO" id="GO:0016020">
    <property type="term" value="C:membrane"/>
    <property type="evidence" value="ECO:0007669"/>
    <property type="project" value="InterPro"/>
</dbReference>
<dbReference type="InterPro" id="IPR018313">
    <property type="entry name" value="SBP_3_CS"/>
</dbReference>
<gene>
    <name evidence="7" type="ORF">BBF96_00700</name>
</gene>
<keyword evidence="3" id="KW-0732">Signal</keyword>
<organism evidence="7 8">
    <name type="scientific">Anoxybacter fermentans</name>
    <dbReference type="NCBI Taxonomy" id="1323375"/>
    <lineage>
        <taxon>Bacteria</taxon>
        <taxon>Bacillati</taxon>
        <taxon>Bacillota</taxon>
        <taxon>Clostridia</taxon>
        <taxon>Halanaerobiales</taxon>
        <taxon>Anoxybacter</taxon>
    </lineage>
</organism>
<dbReference type="EMBL" id="CP016379">
    <property type="protein sequence ID" value="AZR72041.1"/>
    <property type="molecule type" value="Genomic_DNA"/>
</dbReference>
<evidence type="ECO:0000313" key="8">
    <source>
        <dbReference type="Proteomes" id="UP000267250"/>
    </source>
</evidence>
<dbReference type="Gene3D" id="3.40.190.10">
    <property type="entry name" value="Periplasmic binding protein-like II"/>
    <property type="match status" value="2"/>
</dbReference>
<comment type="subcellular location">
    <subcellularLocation>
        <location evidence="1">Cell envelope</location>
    </subcellularLocation>
</comment>
<evidence type="ECO:0008006" key="9">
    <source>
        <dbReference type="Google" id="ProtNLM"/>
    </source>
</evidence>
<dbReference type="PROSITE" id="PS01039">
    <property type="entry name" value="SBP_BACTERIAL_3"/>
    <property type="match status" value="1"/>
</dbReference>
<dbReference type="SUPFAM" id="SSF53850">
    <property type="entry name" value="Periplasmic binding protein-like II"/>
    <property type="match status" value="1"/>
</dbReference>
<dbReference type="InterPro" id="IPR001638">
    <property type="entry name" value="Solute-binding_3/MltF_N"/>
</dbReference>
<dbReference type="Proteomes" id="UP000267250">
    <property type="component" value="Chromosome"/>
</dbReference>
<dbReference type="KEGG" id="aft:BBF96_00700"/>
<dbReference type="AlphaFoldDB" id="A0A3S9SUR3"/>
<evidence type="ECO:0000256" key="3">
    <source>
        <dbReference type="ARBA" id="ARBA00022729"/>
    </source>
</evidence>
<sequence>MKKISLILSMLVLMLGVVVGLSGCTSNKSVLKVGSDISYPPFEYVDEKTGEFMGFDIDLIRALGKEMGYEVEIINAAWEGIIPGLINGNYDLIISAMTITDERAQAVNFSDPYFTAGQVIVVRKDNEEIKEPADLKGKVVTVQIGTTGQFAAEKIEGIKEIKKFNTTPEALQELRNGSADAAVVDLAVGELYVKEHPDAKIVGKPFTVEYYGIAVKKGNEKLLKEVNKALATLKANGKYDEIYEKWFSSGK</sequence>
<evidence type="ECO:0000259" key="5">
    <source>
        <dbReference type="SMART" id="SM00062"/>
    </source>
</evidence>
<feature type="domain" description="Ionotropic glutamate receptor C-terminal" evidence="6">
    <location>
        <begin position="30"/>
        <end position="249"/>
    </location>
</feature>
<dbReference type="PANTHER" id="PTHR35936:SF19">
    <property type="entry name" value="AMINO-ACID-BINDING PROTEIN YXEM-RELATED"/>
    <property type="match status" value="1"/>
</dbReference>
<dbReference type="SMART" id="SM00079">
    <property type="entry name" value="PBPe"/>
    <property type="match status" value="1"/>
</dbReference>
<name>A0A3S9SUR3_9FIRM</name>
<dbReference type="GO" id="GO:0030313">
    <property type="term" value="C:cell envelope"/>
    <property type="evidence" value="ECO:0007669"/>
    <property type="project" value="UniProtKB-SubCell"/>
</dbReference>
<dbReference type="PROSITE" id="PS51257">
    <property type="entry name" value="PROKAR_LIPOPROTEIN"/>
    <property type="match status" value="1"/>
</dbReference>